<organism evidence="4 5">
    <name type="scientific">Chara braunii</name>
    <name type="common">Braun's stonewort</name>
    <dbReference type="NCBI Taxonomy" id="69332"/>
    <lineage>
        <taxon>Eukaryota</taxon>
        <taxon>Viridiplantae</taxon>
        <taxon>Streptophyta</taxon>
        <taxon>Charophyceae</taxon>
        <taxon>Charales</taxon>
        <taxon>Characeae</taxon>
        <taxon>Chara</taxon>
    </lineage>
</organism>
<dbReference type="Pfam" id="PF00076">
    <property type="entry name" value="RRM_1"/>
    <property type="match status" value="1"/>
</dbReference>
<dbReference type="Gene3D" id="3.30.70.330">
    <property type="match status" value="2"/>
</dbReference>
<gene>
    <name evidence="4" type="ORF">CBR_g19317</name>
</gene>
<dbReference type="PROSITE" id="PS50102">
    <property type="entry name" value="RRM"/>
    <property type="match status" value="1"/>
</dbReference>
<sequence>MKRSRKDLDAEDMFGQYDRHGNPVSKTLFIDRLPHDITEEEIEKLFKRFHGLSAVKLGRKELKSGEFRTCTVEFTEPEHAASARKALQHHKEKDWPEKMIINFVKPKRVFDALGNAVPNGTSAATTGSAAVLSSPDAPLLQLTGRIPQPGLWEPTASLSSVDNVYVPYPALGLNESSVRFAPPPSSLGQSVDHFGREPFGGLTSVPHASSVQGFHPMGSGLGHATSASLQRLQALPTLPQLHHMDLFSSPHLVKGFGHLPATPPQSLAAGLQPSLQPSLPPALPPSAFTEVDRLGNPPCSTLFVSNFEPTVTVEQVRKMFPLATQVSLSKKELHAGELRSCFITFPDLATAISERHRMTMYIDKVQKRPLVVNYSKQAADQRRDQLGVGMGGGVPTHGAGALRGNPDRFGRNPYGIQGTRSWAFRPGSRWDNEDRGTNFASSGSAPPMQHDAGVVDRRVPFLHRIF</sequence>
<dbReference type="InterPro" id="IPR035979">
    <property type="entry name" value="RBD_domain_sf"/>
</dbReference>
<dbReference type="GO" id="GO:0003723">
    <property type="term" value="F:RNA binding"/>
    <property type="evidence" value="ECO:0007669"/>
    <property type="project" value="UniProtKB-UniRule"/>
</dbReference>
<dbReference type="SUPFAM" id="SSF54928">
    <property type="entry name" value="RNA-binding domain, RBD"/>
    <property type="match status" value="2"/>
</dbReference>
<dbReference type="CDD" id="cd00590">
    <property type="entry name" value="RRM_SF"/>
    <property type="match status" value="1"/>
</dbReference>
<name>A0A388KXN3_CHABU</name>
<dbReference type="Proteomes" id="UP000265515">
    <property type="component" value="Unassembled WGS sequence"/>
</dbReference>
<proteinExistence type="predicted"/>
<dbReference type="PANTHER" id="PTHR10501">
    <property type="entry name" value="U1 SMALL NUCLEAR RIBONUCLEOPROTEIN A/U2 SMALL NUCLEAR RIBONUCLEOPROTEIN B"/>
    <property type="match status" value="1"/>
</dbReference>
<dbReference type="Gramene" id="GBG74805">
    <property type="protein sequence ID" value="GBG74805"/>
    <property type="gene ID" value="CBR_g19317"/>
</dbReference>
<accession>A0A388KXN3</accession>
<feature type="domain" description="RRM" evidence="3">
    <location>
        <begin position="26"/>
        <end position="106"/>
    </location>
</feature>
<dbReference type="InterPro" id="IPR000504">
    <property type="entry name" value="RRM_dom"/>
</dbReference>
<evidence type="ECO:0000256" key="2">
    <source>
        <dbReference type="PROSITE-ProRule" id="PRU00176"/>
    </source>
</evidence>
<dbReference type="SMART" id="SM00360">
    <property type="entry name" value="RRM"/>
    <property type="match status" value="2"/>
</dbReference>
<dbReference type="AlphaFoldDB" id="A0A388KXN3"/>
<dbReference type="EMBL" id="BFEA01000211">
    <property type="protein sequence ID" value="GBG74805.1"/>
    <property type="molecule type" value="Genomic_DNA"/>
</dbReference>
<comment type="caution">
    <text evidence="4">The sequence shown here is derived from an EMBL/GenBank/DDBJ whole genome shotgun (WGS) entry which is preliminary data.</text>
</comment>
<reference evidence="4 5" key="1">
    <citation type="journal article" date="2018" name="Cell">
        <title>The Chara Genome: Secondary Complexity and Implications for Plant Terrestrialization.</title>
        <authorList>
            <person name="Nishiyama T."/>
            <person name="Sakayama H."/>
            <person name="Vries J.D."/>
            <person name="Buschmann H."/>
            <person name="Saint-Marcoux D."/>
            <person name="Ullrich K.K."/>
            <person name="Haas F.B."/>
            <person name="Vanderstraeten L."/>
            <person name="Becker D."/>
            <person name="Lang D."/>
            <person name="Vosolsobe S."/>
            <person name="Rombauts S."/>
            <person name="Wilhelmsson P.K.I."/>
            <person name="Janitza P."/>
            <person name="Kern R."/>
            <person name="Heyl A."/>
            <person name="Rumpler F."/>
            <person name="Villalobos L.I.A.C."/>
            <person name="Clay J.M."/>
            <person name="Skokan R."/>
            <person name="Toyoda A."/>
            <person name="Suzuki Y."/>
            <person name="Kagoshima H."/>
            <person name="Schijlen E."/>
            <person name="Tajeshwar N."/>
            <person name="Catarino B."/>
            <person name="Hetherington A.J."/>
            <person name="Saltykova A."/>
            <person name="Bonnot C."/>
            <person name="Breuninger H."/>
            <person name="Symeonidi A."/>
            <person name="Radhakrishnan G.V."/>
            <person name="Van Nieuwerburgh F."/>
            <person name="Deforce D."/>
            <person name="Chang C."/>
            <person name="Karol K.G."/>
            <person name="Hedrich R."/>
            <person name="Ulvskov P."/>
            <person name="Glockner G."/>
            <person name="Delwiche C.F."/>
            <person name="Petrasek J."/>
            <person name="Van de Peer Y."/>
            <person name="Friml J."/>
            <person name="Beilby M."/>
            <person name="Dolan L."/>
            <person name="Kohara Y."/>
            <person name="Sugano S."/>
            <person name="Fujiyama A."/>
            <person name="Delaux P.-M."/>
            <person name="Quint M."/>
            <person name="TheiBen G."/>
            <person name="Hagemann M."/>
            <person name="Harholt J."/>
            <person name="Dunand C."/>
            <person name="Zachgo S."/>
            <person name="Langdale J."/>
            <person name="Maumus F."/>
            <person name="Straeten D.V.D."/>
            <person name="Gould S.B."/>
            <person name="Rensing S.A."/>
        </authorList>
    </citation>
    <scope>NUCLEOTIDE SEQUENCE [LARGE SCALE GENOMIC DNA]</scope>
    <source>
        <strain evidence="4 5">S276</strain>
    </source>
</reference>
<evidence type="ECO:0000256" key="1">
    <source>
        <dbReference type="ARBA" id="ARBA00022884"/>
    </source>
</evidence>
<dbReference type="InterPro" id="IPR012677">
    <property type="entry name" value="Nucleotide-bd_a/b_plait_sf"/>
</dbReference>
<evidence type="ECO:0000313" key="5">
    <source>
        <dbReference type="Proteomes" id="UP000265515"/>
    </source>
</evidence>
<keyword evidence="1 2" id="KW-0694">RNA-binding</keyword>
<evidence type="ECO:0000259" key="3">
    <source>
        <dbReference type="PROSITE" id="PS50102"/>
    </source>
</evidence>
<evidence type="ECO:0000313" key="4">
    <source>
        <dbReference type="EMBL" id="GBG74805.1"/>
    </source>
</evidence>
<protein>
    <recommendedName>
        <fullName evidence="3">RRM domain-containing protein</fullName>
    </recommendedName>
</protein>
<keyword evidence="5" id="KW-1185">Reference proteome</keyword>